<accession>A0ABZ2V5Q6</accession>
<dbReference type="PANTHER" id="PTHR37816">
    <property type="entry name" value="YALI0E33011P"/>
    <property type="match status" value="1"/>
</dbReference>
<gene>
    <name evidence="1" type="ORF">AABB29_01190</name>
</gene>
<dbReference type="Gene3D" id="3.40.50.300">
    <property type="entry name" value="P-loop containing nucleotide triphosphate hydrolases"/>
    <property type="match status" value="1"/>
</dbReference>
<evidence type="ECO:0000313" key="2">
    <source>
        <dbReference type="Proteomes" id="UP001440612"/>
    </source>
</evidence>
<organism evidence="1 2">
    <name type="scientific">Yoonia phaeophyticola</name>
    <dbReference type="NCBI Taxonomy" id="3137369"/>
    <lineage>
        <taxon>Bacteria</taxon>
        <taxon>Pseudomonadati</taxon>
        <taxon>Pseudomonadota</taxon>
        <taxon>Alphaproteobacteria</taxon>
        <taxon>Rhodobacterales</taxon>
        <taxon>Paracoccaceae</taxon>
        <taxon>Yoonia</taxon>
    </lineage>
</organism>
<dbReference type="PANTHER" id="PTHR37816:SF3">
    <property type="entry name" value="MODULATES DNA TOPOLOGY"/>
    <property type="match status" value="1"/>
</dbReference>
<sequence>MQRVMITGGPGSGKSTLARIMGQRTGLPVYHMDQIHWMPGWVARPDADKIPMVLDVIAKEQWVFEGGNSVTYPDRVARADTFIWLDLPVSLRFYRVVWRTIRDRGTVRPDMAPDCPEGFHGETWDFWKWIWRTRNTARAKLAAIAANPGHMKVHHLTSRSQVAAFIANLPAKQESQP</sequence>
<keyword evidence="2" id="KW-1185">Reference proteome</keyword>
<dbReference type="SUPFAM" id="SSF52540">
    <property type="entry name" value="P-loop containing nucleoside triphosphate hydrolases"/>
    <property type="match status" value="1"/>
</dbReference>
<proteinExistence type="predicted"/>
<dbReference type="Proteomes" id="UP001440612">
    <property type="component" value="Chromosome"/>
</dbReference>
<dbReference type="RefSeq" id="WP_373636868.1">
    <property type="nucleotide sequence ID" value="NZ_CP150951.2"/>
</dbReference>
<name>A0ABZ2V5Q6_9RHOB</name>
<dbReference type="InterPro" id="IPR052922">
    <property type="entry name" value="Cytidylate_Kinase-2"/>
</dbReference>
<dbReference type="InterPro" id="IPR027417">
    <property type="entry name" value="P-loop_NTPase"/>
</dbReference>
<protein>
    <submittedName>
        <fullName evidence="1">AAA family ATPase</fullName>
    </submittedName>
</protein>
<dbReference type="EMBL" id="CP150951">
    <property type="protein sequence ID" value="WZC49308.2"/>
    <property type="molecule type" value="Genomic_DNA"/>
</dbReference>
<evidence type="ECO:0000313" key="1">
    <source>
        <dbReference type="EMBL" id="WZC49308.2"/>
    </source>
</evidence>
<reference evidence="2" key="1">
    <citation type="submission" date="2024-04" db="EMBL/GenBank/DDBJ databases">
        <title>Phylogenomic analyses of a clade within the roseobacter group suggest taxonomic reassignments of species of the genera Aestuariivita, Citreicella, Loktanella, Nautella, Pelagibaca, Ruegeria, Thalassobius, Thiobacimonas and Tropicibacter, and the proposal o.</title>
        <authorList>
            <person name="Jeon C.O."/>
        </authorList>
    </citation>
    <scope>NUCLEOTIDE SEQUENCE [LARGE SCALE GENOMIC DNA]</scope>
    <source>
        <strain evidence="2">BS5-3</strain>
    </source>
</reference>